<evidence type="ECO:0000256" key="1">
    <source>
        <dbReference type="SAM" id="SignalP"/>
    </source>
</evidence>
<keyword evidence="1" id="KW-0732">Signal</keyword>
<gene>
    <name evidence="2" type="ORF">AB1Y20_007532</name>
</gene>
<evidence type="ECO:0000313" key="2">
    <source>
        <dbReference type="EMBL" id="KAL1507928.1"/>
    </source>
</evidence>
<feature type="signal peptide" evidence="1">
    <location>
        <begin position="1"/>
        <end position="18"/>
    </location>
</feature>
<reference evidence="2 3" key="1">
    <citation type="journal article" date="2024" name="Science">
        <title>Giant polyketide synthase enzymes in the biosynthesis of giant marine polyether toxins.</title>
        <authorList>
            <person name="Fallon T.R."/>
            <person name="Shende V.V."/>
            <person name="Wierzbicki I.H."/>
            <person name="Pendleton A.L."/>
            <person name="Watervoot N.F."/>
            <person name="Auber R.P."/>
            <person name="Gonzalez D.J."/>
            <person name="Wisecaver J.H."/>
            <person name="Moore B.S."/>
        </authorList>
    </citation>
    <scope>NUCLEOTIDE SEQUENCE [LARGE SCALE GENOMIC DNA]</scope>
    <source>
        <strain evidence="2 3">12B1</strain>
    </source>
</reference>
<name>A0AB34IX96_PRYPA</name>
<comment type="caution">
    <text evidence="2">The sequence shown here is derived from an EMBL/GenBank/DDBJ whole genome shotgun (WGS) entry which is preliminary data.</text>
</comment>
<sequence length="435" mass="48115">MALPAALSLPSLTLPAFALPSLALPSLSLLHAPTHASTLRAPPPRLSAAAAALSAASPAGAAFHQEVLDWLEGEGLQWTDAAHLPPAHTHTDRPVLLVGALSSSPTVALHLLHTPRAPSDVLPPHATAAFADAWEEEPRGRTPLPLVHLWEDEWRQRAQIVRSRLLAMTGRSRRLFARRLKVRRVDAATLEAFLLKHHLWGPTKARFRYGLFETLDSGEDLVAVASFSSRRHVHRAGVRFRSHELIRYCSRRGVTVVGGISKLIAAFTRELEPDDIITVVDRNWGAGDGWGSFGFEQVQRMPPSTFFVGSSGERCHVYGSGRNPYRRQLPSELVDDFARVHNLNRPISEEDLGELTSYLQACLTQAEHAFFPVHDAGAKRLLLLLSTNATQDYSMAQLTAESDSTRSTAQQMWLDSNPSYPERYYLELVPIKVDL</sequence>
<feature type="chain" id="PRO_5044243115" evidence="1">
    <location>
        <begin position="19"/>
        <end position="435"/>
    </location>
</feature>
<keyword evidence="3" id="KW-1185">Reference proteome</keyword>
<accession>A0AB34IX96</accession>
<dbReference type="EMBL" id="JBGBPQ010000017">
    <property type="protein sequence ID" value="KAL1507928.1"/>
    <property type="molecule type" value="Genomic_DNA"/>
</dbReference>
<proteinExistence type="predicted"/>
<dbReference type="AlphaFoldDB" id="A0AB34IX96"/>
<protein>
    <submittedName>
        <fullName evidence="2">Uncharacterized protein</fullName>
    </submittedName>
</protein>
<evidence type="ECO:0000313" key="3">
    <source>
        <dbReference type="Proteomes" id="UP001515480"/>
    </source>
</evidence>
<dbReference type="Proteomes" id="UP001515480">
    <property type="component" value="Unassembled WGS sequence"/>
</dbReference>
<organism evidence="2 3">
    <name type="scientific">Prymnesium parvum</name>
    <name type="common">Toxic golden alga</name>
    <dbReference type="NCBI Taxonomy" id="97485"/>
    <lineage>
        <taxon>Eukaryota</taxon>
        <taxon>Haptista</taxon>
        <taxon>Haptophyta</taxon>
        <taxon>Prymnesiophyceae</taxon>
        <taxon>Prymnesiales</taxon>
        <taxon>Prymnesiaceae</taxon>
        <taxon>Prymnesium</taxon>
    </lineage>
</organism>